<dbReference type="AlphaFoldDB" id="A0AA86RYQ3"/>
<keyword evidence="3" id="KW-1185">Reference proteome</keyword>
<protein>
    <submittedName>
        <fullName evidence="2">Hypothetical_protein</fullName>
    </submittedName>
</protein>
<sequence>MSQPRTRDVSVSDAVERRECYQQHGYHQQLTKLCFIKSRRRSMKEEIVKETTGKATHCIPKYLELPNLGKAIVFVKRDFKYQLQCVYAETLVVFLHIEVLINMKTIIIVQSIVLCTCHYSLHLNLYSNINEIINETARGWDQLISLYG</sequence>
<reference evidence="2 3" key="2">
    <citation type="submission" date="2024-07" db="EMBL/GenBank/DDBJ databases">
        <authorList>
            <person name="Akdeniz Z."/>
        </authorList>
    </citation>
    <scope>NUCLEOTIDE SEQUENCE [LARGE SCALE GENOMIC DNA]</scope>
</reference>
<organism evidence="1">
    <name type="scientific">Hexamita inflata</name>
    <dbReference type="NCBI Taxonomy" id="28002"/>
    <lineage>
        <taxon>Eukaryota</taxon>
        <taxon>Metamonada</taxon>
        <taxon>Diplomonadida</taxon>
        <taxon>Hexamitidae</taxon>
        <taxon>Hexamitinae</taxon>
        <taxon>Hexamita</taxon>
    </lineage>
</organism>
<evidence type="ECO:0000313" key="2">
    <source>
        <dbReference type="EMBL" id="CAL6066929.1"/>
    </source>
</evidence>
<evidence type="ECO:0000313" key="1">
    <source>
        <dbReference type="EMBL" id="CAI9974945.1"/>
    </source>
</evidence>
<comment type="caution">
    <text evidence="1">The sequence shown here is derived from an EMBL/GenBank/DDBJ whole genome shotgun (WGS) entry which is preliminary data.</text>
</comment>
<dbReference type="Proteomes" id="UP001642409">
    <property type="component" value="Unassembled WGS sequence"/>
</dbReference>
<evidence type="ECO:0000313" key="3">
    <source>
        <dbReference type="Proteomes" id="UP001642409"/>
    </source>
</evidence>
<accession>A0AA86RYQ3</accession>
<proteinExistence type="predicted"/>
<gene>
    <name evidence="2" type="ORF">HINF_LOCUS52780</name>
    <name evidence="1" type="ORF">HINF_LOCUS62590</name>
</gene>
<dbReference type="EMBL" id="CAXDID020000265">
    <property type="protein sequence ID" value="CAL6066929.1"/>
    <property type="molecule type" value="Genomic_DNA"/>
</dbReference>
<dbReference type="EMBL" id="CATOUU010001157">
    <property type="protein sequence ID" value="CAI9974945.1"/>
    <property type="molecule type" value="Genomic_DNA"/>
</dbReference>
<name>A0AA86RYQ3_9EUKA</name>
<reference evidence="1" key="1">
    <citation type="submission" date="2023-06" db="EMBL/GenBank/DDBJ databases">
        <authorList>
            <person name="Kurt Z."/>
        </authorList>
    </citation>
    <scope>NUCLEOTIDE SEQUENCE</scope>
</reference>